<dbReference type="Proteomes" id="UP000050297">
    <property type="component" value="Unassembled WGS sequence"/>
</dbReference>
<name>A0A0P9HZT9_PSESX</name>
<dbReference type="AlphaFoldDB" id="A0A0P9HZT9"/>
<protein>
    <submittedName>
        <fullName evidence="1">Uncharacterized protein</fullName>
    </submittedName>
</protein>
<proteinExistence type="predicted"/>
<evidence type="ECO:0000313" key="1">
    <source>
        <dbReference type="EMBL" id="KPW26636.1"/>
    </source>
</evidence>
<accession>A0A0P9HZT9</accession>
<comment type="caution">
    <text evidence="1">The sequence shown here is derived from an EMBL/GenBank/DDBJ whole genome shotgun (WGS) entry which is preliminary data.</text>
</comment>
<organism evidence="1 2">
    <name type="scientific">Pseudomonas syringae pv. aceris</name>
    <dbReference type="NCBI Taxonomy" id="199198"/>
    <lineage>
        <taxon>Bacteria</taxon>
        <taxon>Pseudomonadati</taxon>
        <taxon>Pseudomonadota</taxon>
        <taxon>Gammaproteobacteria</taxon>
        <taxon>Pseudomonadales</taxon>
        <taxon>Pseudomonadaceae</taxon>
        <taxon>Pseudomonas</taxon>
        <taxon>Pseudomonas syringae</taxon>
    </lineage>
</organism>
<evidence type="ECO:0000313" key="2">
    <source>
        <dbReference type="Proteomes" id="UP000050297"/>
    </source>
</evidence>
<reference evidence="1 2" key="1">
    <citation type="submission" date="2015-09" db="EMBL/GenBank/DDBJ databases">
        <title>Genome announcement of multiple Pseudomonas syringae strains.</title>
        <authorList>
            <person name="Thakur S."/>
            <person name="Wang P.W."/>
            <person name="Gong Y."/>
            <person name="Weir B.S."/>
            <person name="Guttman D.S."/>
        </authorList>
    </citation>
    <scope>NUCLEOTIDE SEQUENCE [LARGE SCALE GENOMIC DNA]</scope>
    <source>
        <strain evidence="1 2">ICMP2802</strain>
    </source>
</reference>
<gene>
    <name evidence="1" type="ORF">ALO91_101572</name>
</gene>
<dbReference type="EMBL" id="LJPM01000037">
    <property type="protein sequence ID" value="KPW26636.1"/>
    <property type="molecule type" value="Genomic_DNA"/>
</dbReference>
<sequence length="76" mass="8249">MEAWHQPLRVLKEHSSSALGLKIPDLPKISAYHLKPGQPTPGWPSLLRPSIAITRSTGILTCFPSTTLFSLALGTD</sequence>